<dbReference type="InterPro" id="IPR011009">
    <property type="entry name" value="Kinase-like_dom_sf"/>
</dbReference>
<protein>
    <recommendedName>
        <fullName evidence="2">Protein kinase domain-containing protein</fullName>
    </recommendedName>
</protein>
<dbReference type="PROSITE" id="PS50011">
    <property type="entry name" value="PROTEIN_KINASE_DOM"/>
    <property type="match status" value="1"/>
</dbReference>
<dbReference type="GO" id="GO:0005524">
    <property type="term" value="F:ATP binding"/>
    <property type="evidence" value="ECO:0007669"/>
    <property type="project" value="InterPro"/>
</dbReference>
<proteinExistence type="predicted"/>
<keyword evidence="4" id="KW-1185">Reference proteome</keyword>
<gene>
    <name evidence="3" type="ORF">KAJ83_11930</name>
</gene>
<feature type="region of interest" description="Disordered" evidence="1">
    <location>
        <begin position="661"/>
        <end position="691"/>
    </location>
</feature>
<feature type="compositionally biased region" description="Low complexity" evidence="1">
    <location>
        <begin position="513"/>
        <end position="546"/>
    </location>
</feature>
<dbReference type="Proteomes" id="UP000672602">
    <property type="component" value="Unassembled WGS sequence"/>
</dbReference>
<feature type="region of interest" description="Disordered" evidence="1">
    <location>
        <begin position="497"/>
        <end position="582"/>
    </location>
</feature>
<evidence type="ECO:0000259" key="2">
    <source>
        <dbReference type="PROSITE" id="PS50011"/>
    </source>
</evidence>
<evidence type="ECO:0000313" key="3">
    <source>
        <dbReference type="EMBL" id="MBP5857720.1"/>
    </source>
</evidence>
<dbReference type="Pfam" id="PF00069">
    <property type="entry name" value="Pkinase"/>
    <property type="match status" value="1"/>
</dbReference>
<accession>A0A8J7RZX9</accession>
<dbReference type="PANTHER" id="PTHR24359:SF34">
    <property type="entry name" value="PROTEIN KINASE DOMAIN-CONTAINING PROTEIN"/>
    <property type="match status" value="1"/>
</dbReference>
<dbReference type="RefSeq" id="WP_210682305.1">
    <property type="nucleotide sequence ID" value="NZ_JAGMWN010000005.1"/>
</dbReference>
<name>A0A8J7RZX9_9PROT</name>
<feature type="domain" description="Protein kinase" evidence="2">
    <location>
        <begin position="22"/>
        <end position="334"/>
    </location>
</feature>
<sequence>MAPARAGVNAMGLTRYSDGAPVTLAERIADSGEAEIRAVAGTPDILAKIYHGTGRPAGPDRERAAKLAALIARPPADPSLGGFHRAFAWPTDVLRDAHGQAVGLLIPAVPGARGLTALGSTKLRRRKAAEINWHYLHALAANLSFAVDHAHAQGFVIGDLQPDNVLVDDRALVTLIDCDSWQIPDPRAAGAPPFPCPVGTEGFTAPELIGKNLKRAPRTPASDRFALAVLIFQLLLGRHPWTGEWIGGGDPPTRDSLIKSGDWPHRHGSRLIPAKGAVPLEVLAPNLAALFRRAFARGVDDPAARPTGGEWQEALCLALAALESCPDRPHHHYLPERGACPWCARLAATGSDAFPEPATPSDPFWPLALAFERALARGDARMALDLWRESPALADRPALRRYRARMAEIGTALDALDGWASAYRRALEGGRPDWSHLARLWESDPALADRRLFIGEEIAGRPALSLLDEVREQALRIPLAPPERLLVTPRAAIRAAELRRHQPAVSRQETSRPGTPTGAASPAADPAAAPTTTPAAGDSAPASGPANGLDIPPMPVSLADPARRRANPARAHAPAPPHTPAPTLGYEITAGWAGLRPAQLTLRLEKPARLPKLALVEARTGRVVAALPAGRMAERTLRLDFEQPDTRVLLELRVAAPADRDSLTIAHPPERARRIGARRADGFDRRPLPAS</sequence>
<reference evidence="3" key="1">
    <citation type="submission" date="2021-04" db="EMBL/GenBank/DDBJ databases">
        <authorList>
            <person name="Zhang D.-C."/>
        </authorList>
    </citation>
    <scope>NUCLEOTIDE SEQUENCE</scope>
    <source>
        <strain evidence="3">CGMCC 1.15697</strain>
    </source>
</reference>
<organism evidence="3 4">
    <name type="scientific">Marivibrio halodurans</name>
    <dbReference type="NCBI Taxonomy" id="2039722"/>
    <lineage>
        <taxon>Bacteria</taxon>
        <taxon>Pseudomonadati</taxon>
        <taxon>Pseudomonadota</taxon>
        <taxon>Alphaproteobacteria</taxon>
        <taxon>Rhodospirillales</taxon>
        <taxon>Rhodospirillaceae</taxon>
        <taxon>Marivibrio</taxon>
    </lineage>
</organism>
<dbReference type="PANTHER" id="PTHR24359">
    <property type="entry name" value="SERINE/THREONINE-PROTEIN KINASE SBK1"/>
    <property type="match status" value="1"/>
</dbReference>
<dbReference type="SMART" id="SM00220">
    <property type="entry name" value="S_TKc"/>
    <property type="match status" value="1"/>
</dbReference>
<dbReference type="Gene3D" id="1.10.510.10">
    <property type="entry name" value="Transferase(Phosphotransferase) domain 1"/>
    <property type="match status" value="1"/>
</dbReference>
<comment type="caution">
    <text evidence="3">The sequence shown here is derived from an EMBL/GenBank/DDBJ whole genome shotgun (WGS) entry which is preliminary data.</text>
</comment>
<dbReference type="EMBL" id="JAGMWN010000005">
    <property type="protein sequence ID" value="MBP5857720.1"/>
    <property type="molecule type" value="Genomic_DNA"/>
</dbReference>
<dbReference type="SUPFAM" id="SSF56112">
    <property type="entry name" value="Protein kinase-like (PK-like)"/>
    <property type="match status" value="1"/>
</dbReference>
<dbReference type="AlphaFoldDB" id="A0A8J7RZX9"/>
<evidence type="ECO:0000256" key="1">
    <source>
        <dbReference type="SAM" id="MobiDB-lite"/>
    </source>
</evidence>
<evidence type="ECO:0000313" key="4">
    <source>
        <dbReference type="Proteomes" id="UP000672602"/>
    </source>
</evidence>
<dbReference type="InterPro" id="IPR000719">
    <property type="entry name" value="Prot_kinase_dom"/>
</dbReference>
<dbReference type="GO" id="GO:0004674">
    <property type="term" value="F:protein serine/threonine kinase activity"/>
    <property type="evidence" value="ECO:0007669"/>
    <property type="project" value="TreeGrafter"/>
</dbReference>